<protein>
    <submittedName>
        <fullName evidence="1">AlpA family phage regulatory protein</fullName>
    </submittedName>
</protein>
<dbReference type="Pfam" id="PF05930">
    <property type="entry name" value="Phage_AlpA"/>
    <property type="match status" value="1"/>
</dbReference>
<reference evidence="1" key="1">
    <citation type="submission" date="2021-08" db="EMBL/GenBank/DDBJ databases">
        <authorList>
            <person name="Papudeshi B."/>
            <person name="Bashey-Visser F."/>
        </authorList>
    </citation>
    <scope>NUCLEOTIDE SEQUENCE</scope>
    <source>
        <strain evidence="1">MC_266_E_2016</strain>
    </source>
</reference>
<evidence type="ECO:0000313" key="1">
    <source>
        <dbReference type="EMBL" id="MDE1479943.1"/>
    </source>
</evidence>
<sequence>MQEKKSYSLLALFRLSLWQKQVKIGIRSIAFIESEVDGWIAQRIVESRGEM</sequence>
<dbReference type="AlphaFoldDB" id="A0AAJ1JES9"/>
<accession>A0AAJ1JES9</accession>
<evidence type="ECO:0000313" key="2">
    <source>
        <dbReference type="Proteomes" id="UP001222434"/>
    </source>
</evidence>
<dbReference type="EMBL" id="JAILSO010000084">
    <property type="protein sequence ID" value="MDE1479943.1"/>
    <property type="molecule type" value="Genomic_DNA"/>
</dbReference>
<dbReference type="InterPro" id="IPR010260">
    <property type="entry name" value="AlpA"/>
</dbReference>
<name>A0AAJ1JES9_XENBV</name>
<dbReference type="RefSeq" id="WP_274713423.1">
    <property type="nucleotide sequence ID" value="NZ_JAILSO010000084.1"/>
</dbReference>
<proteinExistence type="predicted"/>
<dbReference type="Proteomes" id="UP001222434">
    <property type="component" value="Unassembled WGS sequence"/>
</dbReference>
<gene>
    <name evidence="1" type="ORF">KKJ01_17385</name>
</gene>
<comment type="caution">
    <text evidence="1">The sequence shown here is derived from an EMBL/GenBank/DDBJ whole genome shotgun (WGS) entry which is preliminary data.</text>
</comment>
<organism evidence="1 2">
    <name type="scientific">Xenorhabdus bovienii</name>
    <name type="common">Xenorhabdus nematophila subsp. bovienii</name>
    <dbReference type="NCBI Taxonomy" id="40576"/>
    <lineage>
        <taxon>Bacteria</taxon>
        <taxon>Pseudomonadati</taxon>
        <taxon>Pseudomonadota</taxon>
        <taxon>Gammaproteobacteria</taxon>
        <taxon>Enterobacterales</taxon>
        <taxon>Morganellaceae</taxon>
        <taxon>Xenorhabdus</taxon>
    </lineage>
</organism>
<reference evidence="1" key="2">
    <citation type="journal article" date="2022" name="J. Evol. Biol.">
        <title>Pre- and post-association barriers to host switching in sympatric mutualists.</title>
        <authorList>
            <person name="Dinges Z.M."/>
            <person name="Phillips R.K."/>
            <person name="Lively C.M."/>
            <person name="Bashey F."/>
        </authorList>
    </citation>
    <scope>NUCLEOTIDE SEQUENCE</scope>
    <source>
        <strain evidence="1">MC_266_E_2016</strain>
    </source>
</reference>